<comment type="similarity">
    <text evidence="2">Belongs to the EamA transporter family.</text>
</comment>
<dbReference type="AlphaFoldDB" id="A0A5J6MJS1"/>
<protein>
    <submittedName>
        <fullName evidence="8">Multidrug DMT transporter permease</fullName>
    </submittedName>
</protein>
<keyword evidence="3 6" id="KW-0812">Transmembrane</keyword>
<comment type="subcellular location">
    <subcellularLocation>
        <location evidence="1">Membrane</location>
        <topology evidence="1">Multi-pass membrane protein</topology>
    </subcellularLocation>
</comment>
<feature type="transmembrane region" description="Helical" evidence="6">
    <location>
        <begin position="277"/>
        <end position="298"/>
    </location>
</feature>
<keyword evidence="9" id="KW-1185">Reference proteome</keyword>
<feature type="domain" description="EamA" evidence="7">
    <location>
        <begin position="16"/>
        <end position="145"/>
    </location>
</feature>
<evidence type="ECO:0000256" key="1">
    <source>
        <dbReference type="ARBA" id="ARBA00004141"/>
    </source>
</evidence>
<organism evidence="8 9">
    <name type="scientific">Hypericibacter terrae</name>
    <dbReference type="NCBI Taxonomy" id="2602015"/>
    <lineage>
        <taxon>Bacteria</taxon>
        <taxon>Pseudomonadati</taxon>
        <taxon>Pseudomonadota</taxon>
        <taxon>Alphaproteobacteria</taxon>
        <taxon>Rhodospirillales</taxon>
        <taxon>Dongiaceae</taxon>
        <taxon>Hypericibacter</taxon>
    </lineage>
</organism>
<feature type="transmembrane region" description="Helical" evidence="6">
    <location>
        <begin position="72"/>
        <end position="91"/>
    </location>
</feature>
<dbReference type="KEGG" id="htq:FRZ44_31250"/>
<sequence>MARSSERAIAGGLLLANLAVAGSALFWGTLWWPMRQLAARGVDGPWVAVLTFATPVLFLLPVAFWRRRHFRSGGWLLIGTGLLIGTSSMLYADGVLVGEIVRVLLLFYLMPVWSVLFERLIIGTPVTPTRFGTIALGLVGMVVLMGFENGFPFPRSLGDWFGLASGVCWALGIVLVRLGGPTGAFEKTYAQFAGALLAGLLLMPLILSPVPPFPVNAITDHWLWLLAIAAFWLIPTAGLSLWGAGQLSPVRSALLLMFEVPVGVISSVLLTDEPFGLREMIGGALIVGAAVLDVLLVPQEAEPAKEQKA</sequence>
<evidence type="ECO:0000256" key="3">
    <source>
        <dbReference type="ARBA" id="ARBA00022692"/>
    </source>
</evidence>
<evidence type="ECO:0000313" key="9">
    <source>
        <dbReference type="Proteomes" id="UP000326202"/>
    </source>
</evidence>
<dbReference type="PANTHER" id="PTHR32322">
    <property type="entry name" value="INNER MEMBRANE TRANSPORTER"/>
    <property type="match status" value="1"/>
</dbReference>
<feature type="transmembrane region" description="Helical" evidence="6">
    <location>
        <begin position="160"/>
        <end position="180"/>
    </location>
</feature>
<reference evidence="8 9" key="1">
    <citation type="submission" date="2019-08" db="EMBL/GenBank/DDBJ databases">
        <title>Hyperibacter terrae gen. nov., sp. nov. and Hyperibacter viscosus sp. nov., two new members in the family Rhodospirillaceae isolated from the rhizosphere of Hypericum perforatum.</title>
        <authorList>
            <person name="Noviana Z."/>
        </authorList>
    </citation>
    <scope>NUCLEOTIDE SEQUENCE [LARGE SCALE GENOMIC DNA]</scope>
    <source>
        <strain evidence="8 9">R5913</strain>
    </source>
</reference>
<dbReference type="SUPFAM" id="SSF103481">
    <property type="entry name" value="Multidrug resistance efflux transporter EmrE"/>
    <property type="match status" value="2"/>
</dbReference>
<feature type="transmembrane region" description="Helical" evidence="6">
    <location>
        <begin position="254"/>
        <end position="271"/>
    </location>
</feature>
<proteinExistence type="inferred from homology"/>
<feature type="transmembrane region" description="Helical" evidence="6">
    <location>
        <begin position="103"/>
        <end position="122"/>
    </location>
</feature>
<dbReference type="GO" id="GO:0016020">
    <property type="term" value="C:membrane"/>
    <property type="evidence" value="ECO:0007669"/>
    <property type="project" value="UniProtKB-SubCell"/>
</dbReference>
<dbReference type="EMBL" id="CP042906">
    <property type="protein sequence ID" value="QEX17822.1"/>
    <property type="molecule type" value="Genomic_DNA"/>
</dbReference>
<dbReference type="Pfam" id="PF00892">
    <property type="entry name" value="EamA"/>
    <property type="match status" value="2"/>
</dbReference>
<dbReference type="InterPro" id="IPR000620">
    <property type="entry name" value="EamA_dom"/>
</dbReference>
<gene>
    <name evidence="8" type="ORF">FRZ44_31250</name>
</gene>
<dbReference type="Proteomes" id="UP000326202">
    <property type="component" value="Chromosome"/>
</dbReference>
<feature type="transmembrane region" description="Helical" evidence="6">
    <location>
        <begin position="222"/>
        <end position="242"/>
    </location>
</feature>
<name>A0A5J6MJS1_9PROT</name>
<feature type="transmembrane region" description="Helical" evidence="6">
    <location>
        <begin position="45"/>
        <end position="65"/>
    </location>
</feature>
<feature type="transmembrane region" description="Helical" evidence="6">
    <location>
        <begin position="192"/>
        <end position="210"/>
    </location>
</feature>
<dbReference type="PANTHER" id="PTHR32322:SF2">
    <property type="entry name" value="EAMA DOMAIN-CONTAINING PROTEIN"/>
    <property type="match status" value="1"/>
</dbReference>
<dbReference type="InterPro" id="IPR037185">
    <property type="entry name" value="EmrE-like"/>
</dbReference>
<dbReference type="RefSeq" id="WP_151178039.1">
    <property type="nucleotide sequence ID" value="NZ_CP042906.1"/>
</dbReference>
<feature type="transmembrane region" description="Helical" evidence="6">
    <location>
        <begin position="134"/>
        <end position="154"/>
    </location>
</feature>
<evidence type="ECO:0000256" key="6">
    <source>
        <dbReference type="SAM" id="Phobius"/>
    </source>
</evidence>
<evidence type="ECO:0000256" key="2">
    <source>
        <dbReference type="ARBA" id="ARBA00007362"/>
    </source>
</evidence>
<evidence type="ECO:0000259" key="7">
    <source>
        <dbReference type="Pfam" id="PF00892"/>
    </source>
</evidence>
<evidence type="ECO:0000256" key="4">
    <source>
        <dbReference type="ARBA" id="ARBA00022989"/>
    </source>
</evidence>
<evidence type="ECO:0000313" key="8">
    <source>
        <dbReference type="EMBL" id="QEX17822.1"/>
    </source>
</evidence>
<accession>A0A5J6MJS1</accession>
<keyword evidence="4 6" id="KW-1133">Transmembrane helix</keyword>
<feature type="domain" description="EamA" evidence="7">
    <location>
        <begin position="157"/>
        <end position="292"/>
    </location>
</feature>
<evidence type="ECO:0000256" key="5">
    <source>
        <dbReference type="ARBA" id="ARBA00023136"/>
    </source>
</evidence>
<dbReference type="OrthoDB" id="7340103at2"/>
<keyword evidence="5 6" id="KW-0472">Membrane</keyword>
<dbReference type="InterPro" id="IPR050638">
    <property type="entry name" value="AA-Vitamin_Transporters"/>
</dbReference>